<dbReference type="EMBL" id="JAULSV010000007">
    <property type="protein sequence ID" value="KAK0638710.1"/>
    <property type="molecule type" value="Genomic_DNA"/>
</dbReference>
<proteinExistence type="inferred from homology"/>
<feature type="compositionally biased region" description="Polar residues" evidence="5">
    <location>
        <begin position="20"/>
        <end position="36"/>
    </location>
</feature>
<reference evidence="6" key="1">
    <citation type="submission" date="2023-06" db="EMBL/GenBank/DDBJ databases">
        <title>Genome-scale phylogeny and comparative genomics of the fungal order Sordariales.</title>
        <authorList>
            <consortium name="Lawrence Berkeley National Laboratory"/>
            <person name="Hensen N."/>
            <person name="Bonometti L."/>
            <person name="Westerberg I."/>
            <person name="Brannstrom I.O."/>
            <person name="Guillou S."/>
            <person name="Cros-Aarteil S."/>
            <person name="Calhoun S."/>
            <person name="Haridas S."/>
            <person name="Kuo A."/>
            <person name="Mondo S."/>
            <person name="Pangilinan J."/>
            <person name="Riley R."/>
            <person name="Labutti K."/>
            <person name="Andreopoulos B."/>
            <person name="Lipzen A."/>
            <person name="Chen C."/>
            <person name="Yanf M."/>
            <person name="Daum C."/>
            <person name="Ng V."/>
            <person name="Clum A."/>
            <person name="Steindorff A."/>
            <person name="Ohm R."/>
            <person name="Martin F."/>
            <person name="Silar P."/>
            <person name="Natvig D."/>
            <person name="Lalanne C."/>
            <person name="Gautier V."/>
            <person name="Ament-Velasquez S.L."/>
            <person name="Kruys A."/>
            <person name="Hutchinson M.I."/>
            <person name="Powell A.J."/>
            <person name="Barry K."/>
            <person name="Miller A.N."/>
            <person name="Grigoriev I.V."/>
            <person name="Debuchy R."/>
            <person name="Gladieux P."/>
            <person name="Thoren M.H."/>
            <person name="Johannesson H."/>
        </authorList>
    </citation>
    <scope>NUCLEOTIDE SEQUENCE</scope>
    <source>
        <strain evidence="6">SMH2532-1</strain>
    </source>
</reference>
<dbReference type="GO" id="GO:0070181">
    <property type="term" value="F:small ribosomal subunit rRNA binding"/>
    <property type="evidence" value="ECO:0007669"/>
    <property type="project" value="TreeGrafter"/>
</dbReference>
<evidence type="ECO:0000256" key="1">
    <source>
        <dbReference type="ARBA" id="ARBA00005589"/>
    </source>
</evidence>
<evidence type="ECO:0000256" key="3">
    <source>
        <dbReference type="ARBA" id="ARBA00023274"/>
    </source>
</evidence>
<gene>
    <name evidence="6" type="ORF">B0T16DRAFT_421636</name>
</gene>
<organism evidence="6 7">
    <name type="scientific">Cercophora newfieldiana</name>
    <dbReference type="NCBI Taxonomy" id="92897"/>
    <lineage>
        <taxon>Eukaryota</taxon>
        <taxon>Fungi</taxon>
        <taxon>Dikarya</taxon>
        <taxon>Ascomycota</taxon>
        <taxon>Pezizomycotina</taxon>
        <taxon>Sordariomycetes</taxon>
        <taxon>Sordariomycetidae</taxon>
        <taxon>Sordariales</taxon>
        <taxon>Lasiosphaeriaceae</taxon>
        <taxon>Cercophora</taxon>
    </lineage>
</organism>
<dbReference type="Gene3D" id="4.10.640.10">
    <property type="entry name" value="Ribosomal protein S18"/>
    <property type="match status" value="1"/>
</dbReference>
<accession>A0AA39XS33</accession>
<protein>
    <recommendedName>
        <fullName evidence="4">Small ribosomal subunit protein bS18m</fullName>
    </recommendedName>
</protein>
<evidence type="ECO:0000313" key="6">
    <source>
        <dbReference type="EMBL" id="KAK0638710.1"/>
    </source>
</evidence>
<dbReference type="PANTHER" id="PTHR13479">
    <property type="entry name" value="30S RIBOSOMAL PROTEIN S18"/>
    <property type="match status" value="1"/>
</dbReference>
<dbReference type="InterPro" id="IPR036870">
    <property type="entry name" value="Ribosomal_bS18_sf"/>
</dbReference>
<evidence type="ECO:0000256" key="4">
    <source>
        <dbReference type="ARBA" id="ARBA00035264"/>
    </source>
</evidence>
<dbReference type="AlphaFoldDB" id="A0AA39XS33"/>
<dbReference type="InterPro" id="IPR001648">
    <property type="entry name" value="Ribosomal_bS18"/>
</dbReference>
<keyword evidence="2" id="KW-0689">Ribosomal protein</keyword>
<dbReference type="GO" id="GO:0003735">
    <property type="term" value="F:structural constituent of ribosome"/>
    <property type="evidence" value="ECO:0007669"/>
    <property type="project" value="InterPro"/>
</dbReference>
<evidence type="ECO:0000313" key="7">
    <source>
        <dbReference type="Proteomes" id="UP001174936"/>
    </source>
</evidence>
<evidence type="ECO:0000256" key="2">
    <source>
        <dbReference type="ARBA" id="ARBA00022980"/>
    </source>
</evidence>
<comment type="similarity">
    <text evidence="1">Belongs to the bacterial ribosomal protein bS18 family.</text>
</comment>
<feature type="region of interest" description="Disordered" evidence="5">
    <location>
        <begin position="20"/>
        <end position="57"/>
    </location>
</feature>
<comment type="caution">
    <text evidence="6">The sequence shown here is derived from an EMBL/GenBank/DDBJ whole genome shotgun (WGS) entry which is preliminary data.</text>
</comment>
<keyword evidence="3" id="KW-0687">Ribonucleoprotein</keyword>
<keyword evidence="7" id="KW-1185">Reference proteome</keyword>
<dbReference type="Proteomes" id="UP001174936">
    <property type="component" value="Unassembled WGS sequence"/>
</dbReference>
<name>A0AA39XS33_9PEZI</name>
<dbReference type="PANTHER" id="PTHR13479:SF40">
    <property type="entry name" value="SMALL RIBOSOMAL SUBUNIT PROTEIN BS18M"/>
    <property type="match status" value="1"/>
</dbReference>
<sequence length="233" mass="26446">MASRTWFSTALRHCQSTLRQTLQKQPQSTPFSTSAPALSLKDHSSPSSHLIDLSQRSTKRGDVRNLLNDSAAYSREKLKRQSTEKDLAATSQTDAYMQYMPRSWRKGDVYAPKDLSHVEARRWKLFKTPRVDIVDLMGFNPVDNYRNFAMIAEHITAHGRIEAGRATGLRPVNQRKMAKAIRRAIGMGLHPSVHLHPEIILNRTKYIPHAILPTTQLPVAAKSSRFSRTRFSS</sequence>
<dbReference type="Pfam" id="PF01084">
    <property type="entry name" value="Ribosomal_S18"/>
    <property type="match status" value="1"/>
</dbReference>
<evidence type="ECO:0000256" key="5">
    <source>
        <dbReference type="SAM" id="MobiDB-lite"/>
    </source>
</evidence>
<dbReference type="GO" id="GO:0032543">
    <property type="term" value="P:mitochondrial translation"/>
    <property type="evidence" value="ECO:0007669"/>
    <property type="project" value="TreeGrafter"/>
</dbReference>
<dbReference type="SUPFAM" id="SSF46911">
    <property type="entry name" value="Ribosomal protein S18"/>
    <property type="match status" value="1"/>
</dbReference>
<dbReference type="GO" id="GO:0005763">
    <property type="term" value="C:mitochondrial small ribosomal subunit"/>
    <property type="evidence" value="ECO:0007669"/>
    <property type="project" value="TreeGrafter"/>
</dbReference>